<accession>A0AA36IDN4</accession>
<feature type="zinc finger region" description="C3H1-type" evidence="4">
    <location>
        <begin position="448"/>
        <end position="471"/>
    </location>
</feature>
<evidence type="ECO:0000256" key="5">
    <source>
        <dbReference type="SAM" id="Coils"/>
    </source>
</evidence>
<dbReference type="SUPFAM" id="SSF90229">
    <property type="entry name" value="CCCH zinc finger"/>
    <property type="match status" value="1"/>
</dbReference>
<evidence type="ECO:0000256" key="3">
    <source>
        <dbReference type="ARBA" id="ARBA00022833"/>
    </source>
</evidence>
<dbReference type="SMART" id="SM00343">
    <property type="entry name" value="ZnF_C2HC"/>
    <property type="match status" value="1"/>
</dbReference>
<proteinExistence type="predicted"/>
<evidence type="ECO:0000259" key="7">
    <source>
        <dbReference type="PROSITE" id="PS50103"/>
    </source>
</evidence>
<evidence type="ECO:0000256" key="6">
    <source>
        <dbReference type="SAM" id="MobiDB-lite"/>
    </source>
</evidence>
<feature type="coiled-coil region" evidence="5">
    <location>
        <begin position="234"/>
        <end position="296"/>
    </location>
</feature>
<dbReference type="Proteomes" id="UP001178507">
    <property type="component" value="Unassembled WGS sequence"/>
</dbReference>
<protein>
    <recommendedName>
        <fullName evidence="11">Copia protein</fullName>
    </recommendedName>
</protein>
<dbReference type="InterPro" id="IPR001878">
    <property type="entry name" value="Znf_CCHC"/>
</dbReference>
<evidence type="ECO:0008006" key="11">
    <source>
        <dbReference type="Google" id="ProtNLM"/>
    </source>
</evidence>
<feature type="compositionally biased region" description="Gly residues" evidence="6">
    <location>
        <begin position="498"/>
        <end position="513"/>
    </location>
</feature>
<feature type="region of interest" description="Disordered" evidence="6">
    <location>
        <begin position="1"/>
        <end position="68"/>
    </location>
</feature>
<dbReference type="InterPro" id="IPR036855">
    <property type="entry name" value="Znf_CCCH_sf"/>
</dbReference>
<keyword evidence="1 4" id="KW-0479">Metal-binding</keyword>
<dbReference type="PROSITE" id="PS50103">
    <property type="entry name" value="ZF_C3H1"/>
    <property type="match status" value="1"/>
</dbReference>
<evidence type="ECO:0000256" key="1">
    <source>
        <dbReference type="ARBA" id="ARBA00022723"/>
    </source>
</evidence>
<feature type="region of interest" description="Disordered" evidence="6">
    <location>
        <begin position="418"/>
        <end position="439"/>
    </location>
</feature>
<gene>
    <name evidence="9" type="ORF">EVOR1521_LOCUS11995</name>
</gene>
<feature type="region of interest" description="Disordered" evidence="6">
    <location>
        <begin position="1047"/>
        <end position="1066"/>
    </location>
</feature>
<reference evidence="9" key="1">
    <citation type="submission" date="2023-08" db="EMBL/GenBank/DDBJ databases">
        <authorList>
            <person name="Chen Y."/>
            <person name="Shah S."/>
            <person name="Dougan E. K."/>
            <person name="Thang M."/>
            <person name="Chan C."/>
        </authorList>
    </citation>
    <scope>NUCLEOTIDE SEQUENCE</scope>
</reference>
<keyword evidence="3 4" id="KW-0862">Zinc</keyword>
<feature type="region of interest" description="Disordered" evidence="6">
    <location>
        <begin position="1336"/>
        <end position="1395"/>
    </location>
</feature>
<keyword evidence="2 4" id="KW-0863">Zinc-finger</keyword>
<dbReference type="GO" id="GO:0003676">
    <property type="term" value="F:nucleic acid binding"/>
    <property type="evidence" value="ECO:0007669"/>
    <property type="project" value="InterPro"/>
</dbReference>
<feature type="compositionally biased region" description="Basic and acidic residues" evidence="6">
    <location>
        <begin position="204"/>
        <end position="218"/>
    </location>
</feature>
<feature type="region of interest" description="Disordered" evidence="6">
    <location>
        <begin position="299"/>
        <end position="323"/>
    </location>
</feature>
<organism evidence="9 10">
    <name type="scientific">Effrenium voratum</name>
    <dbReference type="NCBI Taxonomy" id="2562239"/>
    <lineage>
        <taxon>Eukaryota</taxon>
        <taxon>Sar</taxon>
        <taxon>Alveolata</taxon>
        <taxon>Dinophyceae</taxon>
        <taxon>Suessiales</taxon>
        <taxon>Symbiodiniaceae</taxon>
        <taxon>Effrenium</taxon>
    </lineage>
</organism>
<evidence type="ECO:0000256" key="4">
    <source>
        <dbReference type="PROSITE-ProRule" id="PRU00723"/>
    </source>
</evidence>
<dbReference type="InterPro" id="IPR000571">
    <property type="entry name" value="Znf_CCCH"/>
</dbReference>
<evidence type="ECO:0000259" key="8">
    <source>
        <dbReference type="PROSITE" id="PS50158"/>
    </source>
</evidence>
<feature type="domain" description="CCHC-type" evidence="8">
    <location>
        <begin position="479"/>
        <end position="495"/>
    </location>
</feature>
<name>A0AA36IDN4_9DINO</name>
<comment type="caution">
    <text evidence="9">The sequence shown here is derived from an EMBL/GenBank/DDBJ whole genome shotgun (WGS) entry which is preliminary data.</text>
</comment>
<dbReference type="GO" id="GO:0008270">
    <property type="term" value="F:zinc ion binding"/>
    <property type="evidence" value="ECO:0007669"/>
    <property type="project" value="UniProtKB-KW"/>
</dbReference>
<feature type="region of interest" description="Disordered" evidence="6">
    <location>
        <begin position="491"/>
        <end position="547"/>
    </location>
</feature>
<sequence>MEVMRRRRSGQVSPGGEVEESRALAGGELVADEGEDPEMGEPRGGINGKIGEELIEDEGDVTEGPQAKERFSAELYGICEAREYHEAGAEVNPFWSKRVQEEVRLREARPEGLPPVPESGDEEEPVRTPLKAAEGEAAAKRNRARAFMSPEERLADEKRELALQAVKRDLRRIGGEGPPEEGGRNKGPSGGGGEDWDGAGSAGDKGRPATPDDRLEGELSRVMIEEYGAVNMNLAEALRQRNELRHKVERLELEKIVVEAEAEQNRRMAELWESRARQAEKHVELLTDQITVLEQRPQQFHTPQQEEEPQPPRQKLEMTPGGTRVPQVYVKGGEAGGKQTEVDKVEVKEMPNETGRATDLPELVGDGSPLTFGDWMATIDHYMKEAVESFAEYLQAESETAELAKGGKETAPKVKAMGGAGKEEAGPWKPSSGGGTPGKPRVVDLSRACKWYATDAGCRFGKNCKFAHVWDSLDRQKERCWNCGSLEHRKAECPRPGPQGGPGGGQAAAGGGEGAKRRAGTPPGNKGAVRKAAGGKSHAAEPVVEEEMEEVVVEETGGKDKLMAEATQLLKSLRMKKLKAAKLSKIGECQSWGLLDGGATHALRQARKGETGEDRMVELADGREVAMQMTEGHTLICKEATQVIVPLGALYLLGYRIRWEEGICCIEHASRGPLPVRMRQFCPEVPTEVALRLVEELEEFNKGLLRRAATAATKSMRKPDVKKGLCGRVAEAWKKGEMEKVKGEFEQLFPEVPVALLERALGTGEGRGIAWNRAARRRHAKATGLILHLFAGKSAKKFNYGQWDREIIAVDILSGQDLLEEDTFGYLAGLAAEGRTEGVMGGPPCRTYSYCRHFEPGPYPVRGRGEERFGYEELSEVEAKKVEGDSVLMLRMWILAVLANGGREMVGRKAWMVKEHPEDPRSFVSEEEWERAKARGGEPPSIWDWPEVAAMEEAIKREVVAAARMAKASAEEMWKSHVENGHTPFRRDCRACIQGGLRGRSHRKRSHPALATLAIDVTGPFKTSKEGHRYLLVGSYVTAVAENMAKEDEVEKEAREEGEDPSEDGMNTVEVYADAGFGPDGGRSQQGVIVCYGGCPIHWTSTRQPFVARSTAEAELLAAMEGVLQGEAWAEIIADLEDRKVASVWDRAGIDVEGRDQLKSLKLVMMQDNAAAVTLLQGLGGSWRTRPLKIRARSARERFENGFWALQHLPGETMLADIGTKALGSSRLRALAEMMGMKMGENDAISEKDEDLVKVGEGNAAKVRAVHSIEHERGLKVLTGITCIMLADAADMEDEEASREELLFWTALLVAVVAAWEALKWSARRAVGAVRNLQKGEDCGSMSTTGGGVKVKAMQGGKERARQRLLEKRADRESSEEGQERSTEGGGRLGSSSYAGWKVGGGDVRQPGLAPEKSSAAEWKVSLDEDETVVWEDVKKIFPGIVKEPVGTEDRWLEKGGYYIKMHCRRRVTEFDPRRGHMPREKIGPERITVMRTSGPVFVLGGDYTVGSRSGLREFVGFTIFKKLEVGS</sequence>
<dbReference type="PROSITE" id="PS50158">
    <property type="entry name" value="ZF_CCHC"/>
    <property type="match status" value="1"/>
</dbReference>
<keyword evidence="5" id="KW-0175">Coiled coil</keyword>
<evidence type="ECO:0000313" key="10">
    <source>
        <dbReference type="Proteomes" id="UP001178507"/>
    </source>
</evidence>
<feature type="compositionally biased region" description="Basic and acidic residues" evidence="6">
    <location>
        <begin position="150"/>
        <end position="174"/>
    </location>
</feature>
<feature type="region of interest" description="Disordered" evidence="6">
    <location>
        <begin position="106"/>
        <end position="218"/>
    </location>
</feature>
<evidence type="ECO:0000256" key="2">
    <source>
        <dbReference type="ARBA" id="ARBA00022771"/>
    </source>
</evidence>
<feature type="compositionally biased region" description="Acidic residues" evidence="6">
    <location>
        <begin position="30"/>
        <end position="39"/>
    </location>
</feature>
<dbReference type="EMBL" id="CAUJNA010001225">
    <property type="protein sequence ID" value="CAJ1385372.1"/>
    <property type="molecule type" value="Genomic_DNA"/>
</dbReference>
<feature type="compositionally biased region" description="Basic and acidic residues" evidence="6">
    <location>
        <begin position="1357"/>
        <end position="1383"/>
    </location>
</feature>
<keyword evidence="10" id="KW-1185">Reference proteome</keyword>
<dbReference type="CDD" id="cd09272">
    <property type="entry name" value="RNase_HI_RT_Ty1"/>
    <property type="match status" value="1"/>
</dbReference>
<feature type="domain" description="C3H1-type" evidence="7">
    <location>
        <begin position="448"/>
        <end position="471"/>
    </location>
</feature>
<evidence type="ECO:0000313" key="9">
    <source>
        <dbReference type="EMBL" id="CAJ1385372.1"/>
    </source>
</evidence>